<dbReference type="InterPro" id="IPR036249">
    <property type="entry name" value="Thioredoxin-like_sf"/>
</dbReference>
<dbReference type="InterPro" id="IPR011767">
    <property type="entry name" value="GLR_AS"/>
</dbReference>
<name>A0AA38P2R5_9AGAR</name>
<dbReference type="Proteomes" id="UP001163846">
    <property type="component" value="Unassembled WGS sequence"/>
</dbReference>
<dbReference type="SUPFAM" id="SSF52833">
    <property type="entry name" value="Thioredoxin-like"/>
    <property type="match status" value="1"/>
</dbReference>
<evidence type="ECO:0000313" key="5">
    <source>
        <dbReference type="Proteomes" id="UP001163846"/>
    </source>
</evidence>
<dbReference type="CDD" id="cd03419">
    <property type="entry name" value="GRX_GRXh_1_2_like"/>
    <property type="match status" value="1"/>
</dbReference>
<dbReference type="Pfam" id="PF00462">
    <property type="entry name" value="Glutaredoxin"/>
    <property type="match status" value="1"/>
</dbReference>
<comment type="caution">
    <text evidence="4">The sequence shown here is derived from an EMBL/GenBank/DDBJ whole genome shotgun (WGS) entry which is preliminary data.</text>
</comment>
<dbReference type="EMBL" id="MU806443">
    <property type="protein sequence ID" value="KAJ3835136.1"/>
    <property type="molecule type" value="Genomic_DNA"/>
</dbReference>
<dbReference type="InterPro" id="IPR002109">
    <property type="entry name" value="Glutaredoxin"/>
</dbReference>
<feature type="domain" description="Glutaredoxin" evidence="3">
    <location>
        <begin position="35"/>
        <end position="94"/>
    </location>
</feature>
<evidence type="ECO:0000259" key="3">
    <source>
        <dbReference type="Pfam" id="PF00462"/>
    </source>
</evidence>
<dbReference type="GO" id="GO:0005737">
    <property type="term" value="C:cytoplasm"/>
    <property type="evidence" value="ECO:0007669"/>
    <property type="project" value="TreeGrafter"/>
</dbReference>
<organism evidence="4 5">
    <name type="scientific">Lentinula raphanica</name>
    <dbReference type="NCBI Taxonomy" id="153919"/>
    <lineage>
        <taxon>Eukaryota</taxon>
        <taxon>Fungi</taxon>
        <taxon>Dikarya</taxon>
        <taxon>Basidiomycota</taxon>
        <taxon>Agaricomycotina</taxon>
        <taxon>Agaricomycetes</taxon>
        <taxon>Agaricomycetidae</taxon>
        <taxon>Agaricales</taxon>
        <taxon>Marasmiineae</taxon>
        <taxon>Omphalotaceae</taxon>
        <taxon>Lentinula</taxon>
    </lineage>
</organism>
<dbReference type="PANTHER" id="PTHR45694:SF18">
    <property type="entry name" value="GLUTAREDOXIN-1-RELATED"/>
    <property type="match status" value="1"/>
</dbReference>
<dbReference type="PROSITE" id="PS51354">
    <property type="entry name" value="GLUTAREDOXIN_2"/>
    <property type="match status" value="1"/>
</dbReference>
<dbReference type="GO" id="GO:0015038">
    <property type="term" value="F:glutathione disulfide oxidoreductase activity"/>
    <property type="evidence" value="ECO:0007669"/>
    <property type="project" value="TreeGrafter"/>
</dbReference>
<protein>
    <submittedName>
        <fullName evidence="4">Glutaredoxin</fullName>
    </submittedName>
</protein>
<keyword evidence="5" id="KW-1185">Reference proteome</keyword>
<gene>
    <name evidence="4" type="ORF">F5878DRAFT_588537</name>
</gene>
<dbReference type="Gene3D" id="3.40.30.10">
    <property type="entry name" value="Glutaredoxin"/>
    <property type="match status" value="1"/>
</dbReference>
<dbReference type="PRINTS" id="PR00160">
    <property type="entry name" value="GLUTAREDOXIN"/>
</dbReference>
<reference evidence="4" key="1">
    <citation type="submission" date="2022-08" db="EMBL/GenBank/DDBJ databases">
        <authorList>
            <consortium name="DOE Joint Genome Institute"/>
            <person name="Min B."/>
            <person name="Riley R."/>
            <person name="Sierra-Patev S."/>
            <person name="Naranjo-Ortiz M."/>
            <person name="Looney B."/>
            <person name="Konkel Z."/>
            <person name="Slot J.C."/>
            <person name="Sakamoto Y."/>
            <person name="Steenwyk J.L."/>
            <person name="Rokas A."/>
            <person name="Carro J."/>
            <person name="Camarero S."/>
            <person name="Ferreira P."/>
            <person name="Molpeceres G."/>
            <person name="Ruiz-Duenas F.J."/>
            <person name="Serrano A."/>
            <person name="Henrissat B."/>
            <person name="Drula E."/>
            <person name="Hughes K.W."/>
            <person name="Mata J.L."/>
            <person name="Ishikawa N.K."/>
            <person name="Vargas-Isla R."/>
            <person name="Ushijima S."/>
            <person name="Smith C.A."/>
            <person name="Ahrendt S."/>
            <person name="Andreopoulos W."/>
            <person name="He G."/>
            <person name="Labutti K."/>
            <person name="Lipzen A."/>
            <person name="Ng V."/>
            <person name="Sandor L."/>
            <person name="Barry K."/>
            <person name="Martinez A.T."/>
            <person name="Xiao Y."/>
            <person name="Gibbons J.G."/>
            <person name="Terashima K."/>
            <person name="Hibbett D.S."/>
            <person name="Grigoriev I.V."/>
        </authorList>
    </citation>
    <scope>NUCLEOTIDE SEQUENCE</scope>
    <source>
        <strain evidence="4">TFB9207</strain>
    </source>
</reference>
<evidence type="ECO:0000313" key="4">
    <source>
        <dbReference type="EMBL" id="KAJ3835136.1"/>
    </source>
</evidence>
<accession>A0AA38P2R5</accession>
<dbReference type="GO" id="GO:0034599">
    <property type="term" value="P:cellular response to oxidative stress"/>
    <property type="evidence" value="ECO:0007669"/>
    <property type="project" value="TreeGrafter"/>
</dbReference>
<sequence length="128" mass="14232">MFSRTLLATHRLFTTTAKQPTIKELVESAISENPVTVFSKTTCPFCTATKSLFSNKFPNVPVKVLELDLREDGPAIQAYLAQKTGQQTVPNVFVIHVHRHIFHSTVSLGNDSSQAAYQSGRLLNMLKE</sequence>
<keyword evidence="2" id="KW-0676">Redox-active center</keyword>
<dbReference type="PROSITE" id="PS00195">
    <property type="entry name" value="GLUTAREDOXIN_1"/>
    <property type="match status" value="1"/>
</dbReference>
<dbReference type="InterPro" id="IPR014025">
    <property type="entry name" value="Glutaredoxin_subgr"/>
</dbReference>
<keyword evidence="1" id="KW-1015">Disulfide bond</keyword>
<proteinExistence type="predicted"/>
<dbReference type="AlphaFoldDB" id="A0AA38P2R5"/>
<evidence type="ECO:0000256" key="1">
    <source>
        <dbReference type="ARBA" id="ARBA00023157"/>
    </source>
</evidence>
<dbReference type="PANTHER" id="PTHR45694">
    <property type="entry name" value="GLUTAREDOXIN 2"/>
    <property type="match status" value="1"/>
</dbReference>
<evidence type="ECO:0000256" key="2">
    <source>
        <dbReference type="ARBA" id="ARBA00023284"/>
    </source>
</evidence>